<keyword evidence="1" id="KW-0812">Transmembrane</keyword>
<dbReference type="RefSeq" id="WP_025729321.1">
    <property type="nucleotide sequence ID" value="NZ_JAAIWK010000009.1"/>
</dbReference>
<organism evidence="2 4">
    <name type="scientific">Heyndrickxia ginsengihumi</name>
    <dbReference type="NCBI Taxonomy" id="363870"/>
    <lineage>
        <taxon>Bacteria</taxon>
        <taxon>Bacillati</taxon>
        <taxon>Bacillota</taxon>
        <taxon>Bacilli</taxon>
        <taxon>Bacillales</taxon>
        <taxon>Bacillaceae</taxon>
        <taxon>Heyndrickxia</taxon>
    </lineage>
</organism>
<keyword evidence="1" id="KW-1133">Transmembrane helix</keyword>
<name>A0A0A6VD75_9BACI</name>
<evidence type="ECO:0000313" key="5">
    <source>
        <dbReference type="Proteomes" id="UP000476934"/>
    </source>
</evidence>
<evidence type="ECO:0000256" key="1">
    <source>
        <dbReference type="SAM" id="Phobius"/>
    </source>
</evidence>
<gene>
    <name evidence="3" type="ORF">G4D61_07645</name>
    <name evidence="2" type="ORF">NG54_15265</name>
</gene>
<dbReference type="Proteomes" id="UP000476934">
    <property type="component" value="Unassembled WGS sequence"/>
</dbReference>
<comment type="caution">
    <text evidence="2">The sequence shown here is derived from an EMBL/GenBank/DDBJ whole genome shotgun (WGS) entry which is preliminary data.</text>
</comment>
<keyword evidence="5" id="KW-1185">Reference proteome</keyword>
<dbReference type="STRING" id="363870.NG54_15265"/>
<evidence type="ECO:0000313" key="4">
    <source>
        <dbReference type="Proteomes" id="UP000030588"/>
    </source>
</evidence>
<dbReference type="AlphaFoldDB" id="A0A0A6VD75"/>
<dbReference type="EMBL" id="JRUN01000057">
    <property type="protein sequence ID" value="KHD84479.1"/>
    <property type="molecule type" value="Genomic_DNA"/>
</dbReference>
<dbReference type="Proteomes" id="UP000030588">
    <property type="component" value="Unassembled WGS sequence"/>
</dbReference>
<accession>A0A0A6VD75</accession>
<evidence type="ECO:0000313" key="3">
    <source>
        <dbReference type="EMBL" id="NEY19841.1"/>
    </source>
</evidence>
<keyword evidence="1" id="KW-0472">Membrane</keyword>
<proteinExistence type="predicted"/>
<protein>
    <submittedName>
        <fullName evidence="2">Uncharacterized protein</fullName>
    </submittedName>
</protein>
<sequence>MTQNLMDFMNDPIIYTLSFMFLTVGLIYLSRLIGKPSSYVSAKTTTILVDHKIQKKPTCDSSNHSVIIWILTCVRRKECPNDEDDHHISLHAHYVFN</sequence>
<reference evidence="3" key="2">
    <citation type="submission" date="2020-02" db="EMBL/GenBank/DDBJ databases">
        <authorList>
            <person name="Feng H."/>
        </authorList>
    </citation>
    <scope>NUCLEOTIDE SEQUENCE [LARGE SCALE GENOMIC DNA]</scope>
    <source>
        <strain evidence="3">Gsoil 114</strain>
    </source>
</reference>
<evidence type="ECO:0000313" key="2">
    <source>
        <dbReference type="EMBL" id="KHD84479.1"/>
    </source>
</evidence>
<reference evidence="2 4" key="1">
    <citation type="submission" date="2014-10" db="EMBL/GenBank/DDBJ databases">
        <title>Draft genome of phytase producing Bacillus ginsengihumi strain M2.11.</title>
        <authorList>
            <person name="Toymentseva A."/>
            <person name="Boulygina E.A."/>
            <person name="Kazakov S.V."/>
            <person name="Kayumov I."/>
            <person name="Suleimanova A.D."/>
            <person name="Mardanova A.M."/>
            <person name="Maria S.N."/>
            <person name="Sergey M.Y."/>
            <person name="Sharipova M.R."/>
        </authorList>
    </citation>
    <scope>NUCLEOTIDE SEQUENCE [LARGE SCALE GENOMIC DNA]</scope>
    <source>
        <strain evidence="2 4">M2.11</strain>
    </source>
</reference>
<feature type="transmembrane region" description="Helical" evidence="1">
    <location>
        <begin position="12"/>
        <end position="29"/>
    </location>
</feature>
<dbReference type="OrthoDB" id="2931006at2"/>
<reference evidence="3 5" key="3">
    <citation type="submission" date="2020-03" db="EMBL/GenBank/DDBJ databases">
        <title>Bacillus aquiflavi sp. nov., isolated from yellow water of strong flavor Chinese baijiu in Yibin region of China.</title>
        <authorList>
            <person name="Xie J."/>
        </authorList>
    </citation>
    <scope>NUCLEOTIDE SEQUENCE [LARGE SCALE GENOMIC DNA]</scope>
    <source>
        <strain evidence="3 5">Gsoil 114</strain>
    </source>
</reference>
<dbReference type="EMBL" id="JAAIWK010000009">
    <property type="protein sequence ID" value="NEY19841.1"/>
    <property type="molecule type" value="Genomic_DNA"/>
</dbReference>